<evidence type="ECO:0000259" key="15">
    <source>
        <dbReference type="SMART" id="SM00485"/>
    </source>
</evidence>
<evidence type="ECO:0000256" key="7">
    <source>
        <dbReference type="ARBA" id="ARBA00022801"/>
    </source>
</evidence>
<accession>A0ABC9FDH0</accession>
<evidence type="ECO:0000256" key="5">
    <source>
        <dbReference type="ARBA" id="ARBA00022759"/>
    </source>
</evidence>
<evidence type="ECO:0000256" key="3">
    <source>
        <dbReference type="ARBA" id="ARBA00022722"/>
    </source>
</evidence>
<feature type="domain" description="XPG N-terminal" evidence="15">
    <location>
        <begin position="1"/>
        <end position="99"/>
    </location>
</feature>
<evidence type="ECO:0000256" key="4">
    <source>
        <dbReference type="ARBA" id="ARBA00022723"/>
    </source>
</evidence>
<feature type="compositionally biased region" description="Basic and acidic residues" evidence="13">
    <location>
        <begin position="611"/>
        <end position="622"/>
    </location>
</feature>
<dbReference type="GO" id="GO:0006281">
    <property type="term" value="P:DNA repair"/>
    <property type="evidence" value="ECO:0007669"/>
    <property type="project" value="UniProtKB-KW"/>
</dbReference>
<dbReference type="FunFam" id="1.10.150.20:FF:000030">
    <property type="entry name" value="Flap endonuclease GEN-like 1"/>
    <property type="match status" value="1"/>
</dbReference>
<keyword evidence="5" id="KW-0255">Endonuclease</keyword>
<evidence type="ECO:0000256" key="6">
    <source>
        <dbReference type="ARBA" id="ARBA00022763"/>
    </source>
</evidence>
<dbReference type="PRINTS" id="PR00853">
    <property type="entry name" value="XPGRADSUPER"/>
</dbReference>
<dbReference type="InterPro" id="IPR036279">
    <property type="entry name" value="5-3_exonuclease_C_sf"/>
</dbReference>
<feature type="region of interest" description="Disordered" evidence="13">
    <location>
        <begin position="549"/>
        <end position="636"/>
    </location>
</feature>
<dbReference type="Gene3D" id="1.10.150.20">
    <property type="entry name" value="5' to 3' exonuclease, C-terminal subdomain"/>
    <property type="match status" value="1"/>
</dbReference>
<dbReference type="Proteomes" id="UP001497457">
    <property type="component" value="Chromosome 6rd"/>
</dbReference>
<dbReference type="SUPFAM" id="SSF88723">
    <property type="entry name" value="PIN domain-like"/>
    <property type="match status" value="1"/>
</dbReference>
<dbReference type="InterPro" id="IPR029060">
    <property type="entry name" value="PIN-like_dom_sf"/>
</dbReference>
<evidence type="ECO:0000256" key="1">
    <source>
        <dbReference type="ARBA" id="ARBA00001946"/>
    </source>
</evidence>
<evidence type="ECO:0000313" key="16">
    <source>
        <dbReference type="EMBL" id="CAL5073224.1"/>
    </source>
</evidence>
<dbReference type="FunFam" id="3.40.50.1010:FF:000032">
    <property type="entry name" value="Flap endonuclease GEN-like 1"/>
    <property type="match status" value="1"/>
</dbReference>
<comment type="cofactor">
    <cofactor evidence="1">
        <name>Mg(2+)</name>
        <dbReference type="ChEBI" id="CHEBI:18420"/>
    </cofactor>
</comment>
<dbReference type="InterPro" id="IPR006084">
    <property type="entry name" value="XPG/Rad2"/>
</dbReference>
<organism evidence="16 17">
    <name type="scientific">Urochloa decumbens</name>
    <dbReference type="NCBI Taxonomy" id="240449"/>
    <lineage>
        <taxon>Eukaryota</taxon>
        <taxon>Viridiplantae</taxon>
        <taxon>Streptophyta</taxon>
        <taxon>Embryophyta</taxon>
        <taxon>Tracheophyta</taxon>
        <taxon>Spermatophyta</taxon>
        <taxon>Magnoliopsida</taxon>
        <taxon>Liliopsida</taxon>
        <taxon>Poales</taxon>
        <taxon>Poaceae</taxon>
        <taxon>PACMAD clade</taxon>
        <taxon>Panicoideae</taxon>
        <taxon>Panicodae</taxon>
        <taxon>Paniceae</taxon>
        <taxon>Melinidinae</taxon>
        <taxon>Urochloa</taxon>
    </lineage>
</organism>
<evidence type="ECO:0000256" key="2">
    <source>
        <dbReference type="ARBA" id="ARBA00004123"/>
    </source>
</evidence>
<dbReference type="GO" id="GO:0046872">
    <property type="term" value="F:metal ion binding"/>
    <property type="evidence" value="ECO:0007669"/>
    <property type="project" value="UniProtKB-KW"/>
</dbReference>
<feature type="domain" description="XPG-I" evidence="14">
    <location>
        <begin position="139"/>
        <end position="209"/>
    </location>
</feature>
<reference evidence="16" key="1">
    <citation type="submission" date="2024-10" db="EMBL/GenBank/DDBJ databases">
        <authorList>
            <person name="Ryan C."/>
        </authorList>
    </citation>
    <scope>NUCLEOTIDE SEQUENCE [LARGE SCALE GENOMIC DNA]</scope>
</reference>
<dbReference type="PANTHER" id="PTHR11081">
    <property type="entry name" value="FLAP ENDONUCLEASE FAMILY MEMBER"/>
    <property type="match status" value="1"/>
</dbReference>
<keyword evidence="3" id="KW-0540">Nuclease</keyword>
<keyword evidence="8" id="KW-0460">Magnesium</keyword>
<keyword evidence="4" id="KW-0479">Metal-binding</keyword>
<proteinExistence type="inferred from homology"/>
<keyword evidence="7" id="KW-0378">Hydrolase</keyword>
<evidence type="ECO:0000259" key="14">
    <source>
        <dbReference type="SMART" id="SM00484"/>
    </source>
</evidence>
<dbReference type="SUPFAM" id="SSF47807">
    <property type="entry name" value="5' to 3' exonuclease, C-terminal subdomain"/>
    <property type="match status" value="1"/>
</dbReference>
<dbReference type="EMBL" id="OZ075116">
    <property type="protein sequence ID" value="CAL5073224.1"/>
    <property type="molecule type" value="Genomic_DNA"/>
</dbReference>
<dbReference type="GO" id="GO:0048256">
    <property type="term" value="F:flap endonuclease activity"/>
    <property type="evidence" value="ECO:0007669"/>
    <property type="project" value="UniProtKB-ARBA"/>
</dbReference>
<dbReference type="SMART" id="SM00485">
    <property type="entry name" value="XPGN"/>
    <property type="match status" value="1"/>
</dbReference>
<evidence type="ECO:0000256" key="9">
    <source>
        <dbReference type="ARBA" id="ARBA00023204"/>
    </source>
</evidence>
<dbReference type="Gene3D" id="3.40.50.1010">
    <property type="entry name" value="5'-nuclease"/>
    <property type="match status" value="1"/>
</dbReference>
<dbReference type="PANTHER" id="PTHR11081:SF59">
    <property type="entry name" value="FI23547P1"/>
    <property type="match status" value="1"/>
</dbReference>
<evidence type="ECO:0000256" key="10">
    <source>
        <dbReference type="ARBA" id="ARBA00023242"/>
    </source>
</evidence>
<comment type="similarity">
    <text evidence="11">Belongs to the XPG/RAD2 endonuclease family. GEN subfamily.</text>
</comment>
<dbReference type="AlphaFoldDB" id="A0ABC9FDH0"/>
<dbReference type="CDD" id="cd09869">
    <property type="entry name" value="PIN_GEN1"/>
    <property type="match status" value="1"/>
</dbReference>
<evidence type="ECO:0000256" key="8">
    <source>
        <dbReference type="ARBA" id="ARBA00022842"/>
    </source>
</evidence>
<evidence type="ECO:0000256" key="11">
    <source>
        <dbReference type="ARBA" id="ARBA00038112"/>
    </source>
</evidence>
<keyword evidence="9" id="KW-0234">DNA repair</keyword>
<dbReference type="GO" id="GO:0005634">
    <property type="term" value="C:nucleus"/>
    <property type="evidence" value="ECO:0007669"/>
    <property type="project" value="UniProtKB-SubCell"/>
</dbReference>
<dbReference type="Pfam" id="PF00867">
    <property type="entry name" value="XPG_I"/>
    <property type="match status" value="1"/>
</dbReference>
<evidence type="ECO:0000256" key="12">
    <source>
        <dbReference type="ARBA" id="ARBA00073453"/>
    </source>
</evidence>
<protein>
    <recommendedName>
        <fullName evidence="12">Flap endonuclease GEN-like 1</fullName>
    </recommendedName>
</protein>
<dbReference type="SMART" id="SM00484">
    <property type="entry name" value="XPGI"/>
    <property type="match status" value="1"/>
</dbReference>
<keyword evidence="6" id="KW-0227">DNA damage</keyword>
<dbReference type="InterPro" id="IPR006085">
    <property type="entry name" value="XPG_DNA_repair_N"/>
</dbReference>
<keyword evidence="17" id="KW-1185">Reference proteome</keyword>
<dbReference type="InterPro" id="IPR006086">
    <property type="entry name" value="XPG-I_dom"/>
</dbReference>
<evidence type="ECO:0000256" key="13">
    <source>
        <dbReference type="SAM" id="MobiDB-lite"/>
    </source>
</evidence>
<gene>
    <name evidence="16" type="ORF">URODEC1_LOCUS104480</name>
</gene>
<evidence type="ECO:0000313" key="17">
    <source>
        <dbReference type="Proteomes" id="UP001497457"/>
    </source>
</evidence>
<dbReference type="Pfam" id="PF00752">
    <property type="entry name" value="XPG_N"/>
    <property type="match status" value="1"/>
</dbReference>
<keyword evidence="10" id="KW-0539">Nucleus</keyword>
<comment type="subcellular location">
    <subcellularLocation>
        <location evidence="2">Nucleus</location>
    </subcellularLocation>
</comment>
<sequence length="636" mass="70595">MGVGGSFWDLLKPYARHEGAGYLRGRRVAVDLSFWIVSHSTAIRARSPRARKPHLRTTFFRTLSLFAKMGAFPVFVVDGEPSPLKSQARAARFFRGSGMDLAALPSTEADAESSAAAAPVKGRNAAFTRCVEECVELLQYLGMPVLWAKGEAEALCAQLNNEGHVDACITADSDAFLFGAKTVIKVLKSNCKEPFECYNIADIEAGLGLKRKQMVAMALLIGSDHDLHGVPGFGLETALRFVQLFGEGEILDKLHEIGRGVYPFLEGMDNPHIDDLPSSSTKSSIVKSPHCSHCGHPGSKKNHSKVGCNYCLVDALENCVEKPAGFKCECPGCEKVRDLKEQRKHENWQIKVCKRIAAETNFPNEEIIKLYLSDSNLDKEKGVPLLSWNKPDVDALVDFLTYSQNWEPSYIRQRMLPMLSTIYLREVASSPSTPLLLCDQYEFDSIQRIKIRYGHPYYLVKWKRGTRGMNSNISSKKPVTEGETSSEVVVLDEDDEEDTVICESSELLDEPDVPQVLTDDGCCFLLTDEDIQLVSAAFPKDTARFQEEQMLKEAKSKSRKSKSSASSSFETPKGPRPTGVQLSITEFYRSKKGLNIESGKKPVGEGQSAKEGSRKASDRDLNKSLPKSVRRRILFD</sequence>
<name>A0ABC9FDH0_9POAL</name>